<feature type="region of interest" description="Disordered" evidence="11">
    <location>
        <begin position="1"/>
        <end position="142"/>
    </location>
</feature>
<evidence type="ECO:0000256" key="11">
    <source>
        <dbReference type="SAM" id="MobiDB-lite"/>
    </source>
</evidence>
<feature type="compositionally biased region" description="Basic and acidic residues" evidence="11">
    <location>
        <begin position="132"/>
        <end position="142"/>
    </location>
</feature>
<dbReference type="SMART" id="SM00389">
    <property type="entry name" value="HOX"/>
    <property type="match status" value="1"/>
</dbReference>
<comment type="subcellular location">
    <subcellularLocation>
        <location evidence="1 9">Nucleus</location>
    </subcellularLocation>
</comment>
<keyword evidence="4 10" id="KW-0175">Coiled coil</keyword>
<evidence type="ECO:0000256" key="4">
    <source>
        <dbReference type="ARBA" id="ARBA00023054"/>
    </source>
</evidence>
<dbReference type="InterPro" id="IPR042160">
    <property type="entry name" value="HD-Zip_IV"/>
</dbReference>
<dbReference type="GO" id="GO:0008289">
    <property type="term" value="F:lipid binding"/>
    <property type="evidence" value="ECO:0007669"/>
    <property type="project" value="InterPro"/>
</dbReference>
<feature type="compositionally biased region" description="Polar residues" evidence="11">
    <location>
        <begin position="1397"/>
        <end position="1413"/>
    </location>
</feature>
<evidence type="ECO:0000256" key="10">
    <source>
        <dbReference type="SAM" id="Coils"/>
    </source>
</evidence>
<accession>A0A9E7FBA4</accession>
<dbReference type="InterPro" id="IPR009057">
    <property type="entry name" value="Homeodomain-like_sf"/>
</dbReference>
<feature type="domain" description="START" evidence="12">
    <location>
        <begin position="1984"/>
        <end position="2207"/>
    </location>
</feature>
<dbReference type="SUPFAM" id="SSF46689">
    <property type="entry name" value="Homeodomain-like"/>
    <property type="match status" value="1"/>
</dbReference>
<keyword evidence="6 9" id="KW-0371">Homeobox</keyword>
<dbReference type="CDD" id="cd00086">
    <property type="entry name" value="homeodomain"/>
    <property type="match status" value="1"/>
</dbReference>
<dbReference type="InterPro" id="IPR057993">
    <property type="entry name" value="HD-Zip_IV_C"/>
</dbReference>
<reference evidence="14" key="1">
    <citation type="submission" date="2022-05" db="EMBL/GenBank/DDBJ databases">
        <title>The Musa troglodytarum L. genome provides insights into the mechanism of non-climacteric behaviour and enrichment of carotenoids.</title>
        <authorList>
            <person name="Wang J."/>
        </authorList>
    </citation>
    <scope>NUCLEOTIDE SEQUENCE</scope>
    <source>
        <tissue evidence="14">Leaf</tissue>
    </source>
</reference>
<dbReference type="FunFam" id="1.10.10.60:FF:000229">
    <property type="entry name" value="Homeobox-leucine zipper protein HDG1"/>
    <property type="match status" value="1"/>
</dbReference>
<evidence type="ECO:0000259" key="13">
    <source>
        <dbReference type="SMART" id="SM00389"/>
    </source>
</evidence>
<proteinExistence type="inferred from homology"/>
<dbReference type="InterPro" id="IPR002913">
    <property type="entry name" value="START_lipid-bd_dom"/>
</dbReference>
<feature type="compositionally biased region" description="Low complexity" evidence="11">
    <location>
        <begin position="53"/>
        <end position="70"/>
    </location>
</feature>
<dbReference type="InterPro" id="IPR001356">
    <property type="entry name" value="HD"/>
</dbReference>
<feature type="domain" description="Homeobox" evidence="13">
    <location>
        <begin position="1814"/>
        <end position="1876"/>
    </location>
</feature>
<feature type="coiled-coil region" evidence="10">
    <location>
        <begin position="1871"/>
        <end position="1942"/>
    </location>
</feature>
<dbReference type="PANTHER" id="PTHR45654">
    <property type="entry name" value="HOMEOBOX-LEUCINE ZIPPER PROTEIN MERISTEM L1"/>
    <property type="match status" value="1"/>
</dbReference>
<feature type="region of interest" description="Disordered" evidence="11">
    <location>
        <begin position="1021"/>
        <end position="1044"/>
    </location>
</feature>
<feature type="compositionally biased region" description="Polar residues" evidence="11">
    <location>
        <begin position="866"/>
        <end position="882"/>
    </location>
</feature>
<feature type="compositionally biased region" description="Basic and acidic residues" evidence="11">
    <location>
        <begin position="1595"/>
        <end position="1605"/>
    </location>
</feature>
<keyword evidence="5 9" id="KW-0238">DNA-binding</keyword>
<evidence type="ECO:0000256" key="2">
    <source>
        <dbReference type="ARBA" id="ARBA00006789"/>
    </source>
</evidence>
<dbReference type="GO" id="GO:0000981">
    <property type="term" value="F:DNA-binding transcription factor activity, RNA polymerase II-specific"/>
    <property type="evidence" value="ECO:0007669"/>
    <property type="project" value="InterPro"/>
</dbReference>
<dbReference type="Pfam" id="PF01852">
    <property type="entry name" value="START"/>
    <property type="match status" value="1"/>
</dbReference>
<feature type="region of interest" description="Disordered" evidence="11">
    <location>
        <begin position="1593"/>
        <end position="1613"/>
    </location>
</feature>
<keyword evidence="3" id="KW-0805">Transcription regulation</keyword>
<dbReference type="EMBL" id="CP097505">
    <property type="protein sequence ID" value="URD92799.1"/>
    <property type="molecule type" value="Genomic_DNA"/>
</dbReference>
<evidence type="ECO:0000259" key="12">
    <source>
        <dbReference type="SMART" id="SM00234"/>
    </source>
</evidence>
<dbReference type="Gene3D" id="3.30.530.20">
    <property type="match status" value="1"/>
</dbReference>
<dbReference type="OrthoDB" id="754229at2759"/>
<dbReference type="Gene3D" id="1.10.10.60">
    <property type="entry name" value="Homeodomain-like"/>
    <property type="match status" value="1"/>
</dbReference>
<dbReference type="PANTHER" id="PTHR45654:SF24">
    <property type="entry name" value="HOMEOBOX-LEUCINE ZIPPER PROTEIN GLABRA 2"/>
    <property type="match status" value="1"/>
</dbReference>
<dbReference type="SMART" id="SM00234">
    <property type="entry name" value="START"/>
    <property type="match status" value="1"/>
</dbReference>
<evidence type="ECO:0000313" key="15">
    <source>
        <dbReference type="Proteomes" id="UP001055439"/>
    </source>
</evidence>
<dbReference type="GO" id="GO:0030154">
    <property type="term" value="P:cell differentiation"/>
    <property type="evidence" value="ECO:0007669"/>
    <property type="project" value="UniProtKB-ARBA"/>
</dbReference>
<gene>
    <name evidence="14" type="ORF">MUK42_01624</name>
</gene>
<evidence type="ECO:0000256" key="5">
    <source>
        <dbReference type="ARBA" id="ARBA00023125"/>
    </source>
</evidence>
<evidence type="ECO:0000256" key="9">
    <source>
        <dbReference type="RuleBase" id="RU000682"/>
    </source>
</evidence>
<feature type="compositionally biased region" description="Polar residues" evidence="11">
    <location>
        <begin position="37"/>
        <end position="48"/>
    </location>
</feature>
<name>A0A9E7FBA4_9LILI</name>
<keyword evidence="8 9" id="KW-0539">Nucleus</keyword>
<evidence type="ECO:0000256" key="3">
    <source>
        <dbReference type="ARBA" id="ARBA00023015"/>
    </source>
</evidence>
<dbReference type="CDD" id="cd08875">
    <property type="entry name" value="START_ArGLABRA2_like"/>
    <property type="match status" value="1"/>
</dbReference>
<dbReference type="InterPro" id="IPR023393">
    <property type="entry name" value="START-like_dom_sf"/>
</dbReference>
<protein>
    <submittedName>
        <fullName evidence="14">START</fullName>
    </submittedName>
</protein>
<feature type="region of interest" description="Disordered" evidence="11">
    <location>
        <begin position="1394"/>
        <end position="1418"/>
    </location>
</feature>
<feature type="region of interest" description="Disordered" evidence="11">
    <location>
        <begin position="1294"/>
        <end position="1314"/>
    </location>
</feature>
<dbReference type="Proteomes" id="UP001055439">
    <property type="component" value="Chromosome 3"/>
</dbReference>
<dbReference type="GO" id="GO:0003677">
    <property type="term" value="F:DNA binding"/>
    <property type="evidence" value="ECO:0007669"/>
    <property type="project" value="UniProtKB-KW"/>
</dbReference>
<dbReference type="Pfam" id="PF25797">
    <property type="entry name" value="PDF2_C"/>
    <property type="match status" value="1"/>
</dbReference>
<sequence length="2469" mass="270682">MEDENELELSLGLSFGGSSGKSKSRSILSDSMVEEGSISQSMGRSVTVSDVPFKNFFQNNGGNQDQSGKQAVSPPQENFWKDIGKCSAPTADGYEIAQSSQSQFTRNKEIQIANNRSNENEEENSGMKKRRLQSEETNFQKKHEKVVGHAEVVGKGPDDVTLPKHSHRLIAVDNASTGENEDVAESEAEVSSSWLVSQHVDTAKRPDLLKGTAKPALSDPSRIGFQGQIQQNYSGNISDVELPKVTYGTPSSLKPITVSMVPYSVPAKPTAAVASIAASYPQPCVVQATLPTNNDHTMVQGTNTDGQQLVFGYSAVQLPTLETNSSWAFSSQPQVVSSSTVGTSNSQLVEVEAKRSNVPIQIHSSTNLGYEKKLAGVGKGNGKHVMETGTSSSSHVEEGKGINSIFRQKEIAKSPIVEGFLHDVSSIKPGVASNLKFGGCGSFPDLPWVSTTGPGPKAGKSEFPCSSTKVYISELNTAIDHRLMVCSSSVSLGILLPTAAVDAFAVRESHKAASATPVYGPLLFGWTDPTAAASHGASIFTTMPSINVSWARRSGRPRSRPFRGNIKELYVKGKEFAPVTDGKEDAEDCDHFTIRIHGERLLSDSSISISHGEHIPAPCCVKKANESTTECVAKEGIRVFTYGKHRSEENQDQSCKPASAVIEDEHFEAGKIQARNIAVTVDNPETVLSADGFPMVCAKPIGGATSGVYDAVLAFRASKAYAIKDDKGITDEGEIDVVPDGMVKKSWKLAGVDLGIPKDDALIATVANVTKYALMDLDQSNNEASYSNMDLFDHVNSISNQNSVLSSPHGKMNHKKVRKLRFLEDILKSEELHTSKRACTFKGHSETCEIKSNHEQGSGRPECEAQSGNCKSNPIGQNSEMTSTDRNKGTESNQNNDDDLCLLHWLKKVSKKLITDDSQNKKAIGAKGYAEIKHIENKGGISTSTHNAKDVDPLSKISRESKHNKSYTTEKGNKVTLGKPSGRCLMQQENLVSNNATVKHVHPENDYPKMRDIISAPGKLDRSYDKKVDSRRRKKKVSQVESKSSSQIKWSQKVVVKKQRTTKTHEMEILDDIPMDIVELLAKNQHERSLMNAEVASKNHHELSMMNDKMKHGNFLNVSGYCGSKVMNAIYMSHASDTEIGIPTTPCGDQNAVCGTDVCKSAKYQKHILIDLNQQATDALTNPEYDEYQLCTTHLHAVDSKKNCSLPNSYWGRMRMQDFGFYQKDQGVLGQSSSGGDHDIHSAALNSRIHGLSASNIHAYCNYGKMVPGDSFRDRKQRTVVQKADFQESINTNGLHYQADGGKSEQSTSRTTLPTRSYLVGGGNRCHLGRTAPIDFNTNETISALHLLRLVDQAALTGPSCDINHVGIPQGSNLNFSNQSTEVLGVEVGTKIRETPENPSTAGYSALDQNEGNFSKPHRPIPRVGVLGSLLQKEIMIHSNKCIAPLGFNARCSGEAPSFSVEGMDKTGAPSSAINTEYGDGNNCPFGTTSAKQIVRTGDSSVPVWCGFSNSFRSSRNVVKAEEYRTSLYRVSEKIDLQYLEQPLPVRADRLVFPVTTFVCVAKDLGIGRRDGKHALEGSRAGKRKTWVIQQGEEGEVKATPERTRGGSAGADETAKSNGGICFFAQLPILRRSQHAGRLESGNGSLVASLVTIRCRFRAFVFPSSQRDDGLSWRRRKNKFRSWRTLVGYFSKIAFESWRHVSIALPLAANEFGAKYALSSEPTLGLLDETTGKEKEDNRRHVGFHDLKKAGVFRNNAAAAAAEVEEGDEGSGGGGQGEQAGISGENSGAAGRSEEDRESNESQDDNREVGNKRKRKKYHRHTAEQIREMEALFKESPHPDEKQRQQLSKQLGLSARQVKFWFQNRRTQIKAVQERHENSLLKSEIEKLQEENRAMRETIKKACCPNCGIATLSKDTTMTTEEQQLRIENARLKAEIEKLRRMQGSIPDGNTSPSSSCSAGADQNKSSLDCYSGFLGLEKSRILEIVNGALDELIKMATAQEPLWVRSVETGREILNYDEYVKEFSADNSRNGCLRNIEASRETGVVFFDMTRLVQAFMDVNQWKDLFPCMISKAAIVDVIFNGQADSKDGTLQLMFAEIQMLTPLVPTREIYFVRSCKKLSPSRWAILDISIDKLEENIDASLMKCRKRPSGCIIEDQDNGHCKVIWVEHMECQKSVIPTLYRSIVTNGLAFGARHWMATLRLQCERSVFFMATNVPTRDCNGVSTLAGRKSILKLGQRMTSSFCQNIGASGHRTWTKVSTTSGDEIRFTSRKNINDPGEPPGLIICAVLSTWLPVPTMTLFDFLRDESRRAEWDIMLTPGPTQTTVNLAKGQDRGNSVTMHTTTSSERTNIWVLQDSSTNAYESMAVFAPVDIDGMQSVMTGCDSSSLAILPSGFSILPDGLETRPLVITSRPEERTMEGGSLLTIAFQILANSSPMAKLTMESVESVNTLVSCTLQNIKKALGCEDG</sequence>
<evidence type="ECO:0000256" key="8">
    <source>
        <dbReference type="ARBA" id="ARBA00023242"/>
    </source>
</evidence>
<feature type="region of interest" description="Disordered" evidence="11">
    <location>
        <begin position="851"/>
        <end position="896"/>
    </location>
</feature>
<keyword evidence="7" id="KW-0804">Transcription</keyword>
<dbReference type="SUPFAM" id="SSF55961">
    <property type="entry name" value="Bet v1-like"/>
    <property type="match status" value="2"/>
</dbReference>
<dbReference type="InterPro" id="IPR017970">
    <property type="entry name" value="Homeobox_CS"/>
</dbReference>
<evidence type="ECO:0000313" key="14">
    <source>
        <dbReference type="EMBL" id="URD92799.1"/>
    </source>
</evidence>
<evidence type="ECO:0000256" key="7">
    <source>
        <dbReference type="ARBA" id="ARBA00023163"/>
    </source>
</evidence>
<keyword evidence="15" id="KW-1185">Reference proteome</keyword>
<dbReference type="Pfam" id="PF00046">
    <property type="entry name" value="Homeodomain"/>
    <property type="match status" value="1"/>
</dbReference>
<dbReference type="FunFam" id="3.30.530.20:FF:000026">
    <property type="entry name" value="Homeobox-leucine zipper protein GLABRA 2"/>
    <property type="match status" value="1"/>
</dbReference>
<comment type="similarity">
    <text evidence="2">Belongs to the HD-ZIP homeobox family. Class IV subfamily.</text>
</comment>
<feature type="region of interest" description="Disordered" evidence="11">
    <location>
        <begin position="1759"/>
        <end position="1823"/>
    </location>
</feature>
<dbReference type="PROSITE" id="PS00027">
    <property type="entry name" value="HOMEOBOX_1"/>
    <property type="match status" value="1"/>
</dbReference>
<evidence type="ECO:0000256" key="6">
    <source>
        <dbReference type="ARBA" id="ARBA00023155"/>
    </source>
</evidence>
<evidence type="ECO:0000256" key="1">
    <source>
        <dbReference type="ARBA" id="ARBA00004123"/>
    </source>
</evidence>
<organism evidence="14 15">
    <name type="scientific">Musa troglodytarum</name>
    <name type="common">fe'i banana</name>
    <dbReference type="NCBI Taxonomy" id="320322"/>
    <lineage>
        <taxon>Eukaryota</taxon>
        <taxon>Viridiplantae</taxon>
        <taxon>Streptophyta</taxon>
        <taxon>Embryophyta</taxon>
        <taxon>Tracheophyta</taxon>
        <taxon>Spermatophyta</taxon>
        <taxon>Magnoliopsida</taxon>
        <taxon>Liliopsida</taxon>
        <taxon>Zingiberales</taxon>
        <taxon>Musaceae</taxon>
        <taxon>Musa</taxon>
    </lineage>
</organism>
<dbReference type="GO" id="GO:0005634">
    <property type="term" value="C:nucleus"/>
    <property type="evidence" value="ECO:0007669"/>
    <property type="project" value="UniProtKB-SubCell"/>
</dbReference>
<feature type="compositionally biased region" description="Polar residues" evidence="11">
    <location>
        <begin position="1304"/>
        <end position="1314"/>
    </location>
</feature>